<dbReference type="AlphaFoldDB" id="A0AB32VUX0"/>
<dbReference type="Gene3D" id="3.30.2350.10">
    <property type="entry name" value="Pseudouridine synthase"/>
    <property type="match status" value="1"/>
</dbReference>
<keyword evidence="5" id="KW-1133">Transmembrane helix</keyword>
<feature type="transmembrane region" description="Helical" evidence="5">
    <location>
        <begin position="214"/>
        <end position="233"/>
    </location>
</feature>
<proteinExistence type="inferred from homology"/>
<reference evidence="7" key="1">
    <citation type="journal article" date="1997" name="Nucleic Acids Res.">
        <title>tRNAscan-SE: a program for improved detection of transfer RNA genes in genomic sequence.</title>
        <authorList>
            <person name="Lowe T.M."/>
            <person name="Eddy S.R."/>
        </authorList>
    </citation>
    <scope>NUCLEOTIDE SEQUENCE [LARGE SCALE GENOMIC DNA]</scope>
    <source>
        <strain evidence="7">r\B97-61/B2</strain>
    </source>
</reference>
<evidence type="ECO:0000313" key="8">
    <source>
        <dbReference type="RefSeq" id="XP_017969964.1"/>
    </source>
</evidence>
<dbReference type="GeneID" id="18608010"/>
<dbReference type="GO" id="GO:0003723">
    <property type="term" value="F:RNA binding"/>
    <property type="evidence" value="ECO:0007669"/>
    <property type="project" value="InterPro"/>
</dbReference>
<accession>A0AB32VUX0</accession>
<dbReference type="Pfam" id="PF00849">
    <property type="entry name" value="PseudoU_synth_2"/>
    <property type="match status" value="1"/>
</dbReference>
<dbReference type="InterPro" id="IPR020103">
    <property type="entry name" value="PsdUridine_synth_cat_dom_sf"/>
</dbReference>
<evidence type="ECO:0000256" key="2">
    <source>
        <dbReference type="ARBA" id="ARBA00010876"/>
    </source>
</evidence>
<keyword evidence="5" id="KW-0812">Transmembrane</keyword>
<sequence length="506" mass="57407">MLVGPNLLRRLLRSSRPPATHGGNGLIVSAFHQLRYHYSTTNELSAEHLKDDGNSEKKKKNKWFTLPPFTKTVNASVLAAKLSGKPHSKAANETTAVKWVMRCCPELPRSLVQKLFRLRQVRRESHVLEVAGDGCQVQTVQLKRVGAKDALNIGDRIFLPFSVREFREEKQESGCTEEELNFIRGLELYKDPAIIVLNKPPGMPVQVSHQIFDLLSLFVFLIVFILLAMLLYFKQGGIGIKWSLDKLAAACLCFDYSEPPRLVHRLDRDSSGILVMGRTQMSATILHSVFREETNDASKDDVDNEKRILQKRYWALVIGSPRRPKGMIVAPLRRVVVDDGKSDRITVFDNSQIVSSQRAKTEYQVIKTTSHGCTWLELSPLTGRKHQLRVHCAEVLGTPIVGDYKYGWQAHRRWQHLPESDLKKSSNDKCPEENMLPFGLNMDSGSISAKRPRLHLHCREMIFPNVSQALQNLQLSTDHDLSKLKSLEVVAPLPSYMQKSWDIMNS</sequence>
<evidence type="ECO:0000256" key="1">
    <source>
        <dbReference type="ARBA" id="ARBA00004173"/>
    </source>
</evidence>
<gene>
    <name evidence="8" type="primary">LOC18608010</name>
</gene>
<dbReference type="RefSeq" id="XP_017969964.1">
    <property type="nucleotide sequence ID" value="XM_018114475.1"/>
</dbReference>
<name>A0AB32VUX0_THECC</name>
<dbReference type="CDD" id="cd02869">
    <property type="entry name" value="PseudoU_synth_RluA_like"/>
    <property type="match status" value="1"/>
</dbReference>
<keyword evidence="4" id="KW-0413">Isomerase</keyword>
<dbReference type="GO" id="GO:0005739">
    <property type="term" value="C:mitochondrion"/>
    <property type="evidence" value="ECO:0007669"/>
    <property type="project" value="UniProtKB-SubCell"/>
</dbReference>
<dbReference type="SUPFAM" id="SSF55120">
    <property type="entry name" value="Pseudouridine synthase"/>
    <property type="match status" value="1"/>
</dbReference>
<protein>
    <submittedName>
        <fullName evidence="8">RNA pseudouridine synthase 4, mitochondrial isoform X1</fullName>
    </submittedName>
</protein>
<dbReference type="InterPro" id="IPR050188">
    <property type="entry name" value="RluA_PseudoU_synthase"/>
</dbReference>
<keyword evidence="5" id="KW-0472">Membrane</keyword>
<comment type="similarity">
    <text evidence="2">Belongs to the pseudouridine synthase RluA family.</text>
</comment>
<comment type="subcellular location">
    <subcellularLocation>
        <location evidence="1">Mitochondrion</location>
    </subcellularLocation>
</comment>
<evidence type="ECO:0000256" key="5">
    <source>
        <dbReference type="SAM" id="Phobius"/>
    </source>
</evidence>
<keyword evidence="3" id="KW-0496">Mitochondrion</keyword>
<evidence type="ECO:0000256" key="3">
    <source>
        <dbReference type="ARBA" id="ARBA00023128"/>
    </source>
</evidence>
<organism evidence="7 8">
    <name type="scientific">Theobroma cacao</name>
    <name type="common">Cacao</name>
    <name type="synonym">Cocoa</name>
    <dbReference type="NCBI Taxonomy" id="3641"/>
    <lineage>
        <taxon>Eukaryota</taxon>
        <taxon>Viridiplantae</taxon>
        <taxon>Streptophyta</taxon>
        <taxon>Embryophyta</taxon>
        <taxon>Tracheophyta</taxon>
        <taxon>Spermatophyta</taxon>
        <taxon>Magnoliopsida</taxon>
        <taxon>eudicotyledons</taxon>
        <taxon>Gunneridae</taxon>
        <taxon>Pentapetalae</taxon>
        <taxon>rosids</taxon>
        <taxon>malvids</taxon>
        <taxon>Malvales</taxon>
        <taxon>Malvaceae</taxon>
        <taxon>Byttnerioideae</taxon>
        <taxon>Theobroma</taxon>
    </lineage>
</organism>
<dbReference type="Proteomes" id="UP000694886">
    <property type="component" value="Chromosome 2"/>
</dbReference>
<evidence type="ECO:0000259" key="6">
    <source>
        <dbReference type="Pfam" id="PF00849"/>
    </source>
</evidence>
<dbReference type="GO" id="GO:0001522">
    <property type="term" value="P:pseudouridine synthesis"/>
    <property type="evidence" value="ECO:0007669"/>
    <property type="project" value="InterPro"/>
</dbReference>
<dbReference type="GO" id="GO:0009982">
    <property type="term" value="F:pseudouridine synthase activity"/>
    <property type="evidence" value="ECO:0007669"/>
    <property type="project" value="InterPro"/>
</dbReference>
<dbReference type="PANTHER" id="PTHR21600">
    <property type="entry name" value="MITOCHONDRIAL RNA PSEUDOURIDINE SYNTHASE"/>
    <property type="match status" value="1"/>
</dbReference>
<evidence type="ECO:0000256" key="4">
    <source>
        <dbReference type="ARBA" id="ARBA00023235"/>
    </source>
</evidence>
<dbReference type="InterPro" id="IPR006145">
    <property type="entry name" value="PsdUridine_synth_RsuA/RluA"/>
</dbReference>
<evidence type="ECO:0000313" key="7">
    <source>
        <dbReference type="Proteomes" id="UP000694886"/>
    </source>
</evidence>
<dbReference type="PANTHER" id="PTHR21600:SF81">
    <property type="entry name" value="21S RRNA PSEUDOURIDINE(2819) SYNTHASE"/>
    <property type="match status" value="1"/>
</dbReference>
<feature type="domain" description="Pseudouridine synthase RsuA/RluA-like" evidence="6">
    <location>
        <begin position="194"/>
        <end position="393"/>
    </location>
</feature>
<dbReference type="Gramene" id="Tc02v2_t008820.2">
    <property type="protein sequence ID" value="Tc02v2_p008820.2"/>
    <property type="gene ID" value="Tc02v2_g008820"/>
</dbReference>
<reference evidence="8" key="2">
    <citation type="submission" date="2025-08" db="UniProtKB">
        <authorList>
            <consortium name="RefSeq"/>
        </authorList>
    </citation>
    <scope>IDENTIFICATION</scope>
</reference>